<evidence type="ECO:0000313" key="7">
    <source>
        <dbReference type="EMBL" id="CAE8618115.1"/>
    </source>
</evidence>
<evidence type="ECO:0000313" key="8">
    <source>
        <dbReference type="Proteomes" id="UP000654075"/>
    </source>
</evidence>
<feature type="region of interest" description="Disordered" evidence="5">
    <location>
        <begin position="99"/>
        <end position="187"/>
    </location>
</feature>
<feature type="compositionally biased region" description="Low complexity" evidence="5">
    <location>
        <begin position="145"/>
        <end position="172"/>
    </location>
</feature>
<sequence>GSAGSVPLCVGRFARARPRELLLTAATAGGARRLLWRATAPGKVGSTLRCKGATWVLQRWGRSMPPQFLAVFSLLAQSSGAETGLEVVCVGAPGQCGVDEGDVEFDSPDHSEDGEEEEEEAADCDSDEDDAPDEVGDEVEGDEMQQQQQEQQQEQQQPEQQPQEQQQQQQHHQQQEHEQEEEEQQQPVLEQDIERVGPASAAFALTANNDSSNSHNNSSNNDNHNSNNSNNNSNNNNNSNSSGTQLKDVPARDLSLSPACSSDLSPIGGLSRKERSVSLGSVTHDTDTAEATEEDAESLASRPACQQYATMGICFEGAQCAFQHPAGAEVVRAEGCPFRSEVRERCPLRWYCAFTHGEAERQCPPIFRARSA</sequence>
<dbReference type="SUPFAM" id="SSF90229">
    <property type="entry name" value="CCCH zinc finger"/>
    <property type="match status" value="1"/>
</dbReference>
<proteinExistence type="predicted"/>
<evidence type="ECO:0000256" key="1">
    <source>
        <dbReference type="ARBA" id="ARBA00022723"/>
    </source>
</evidence>
<keyword evidence="8" id="KW-1185">Reference proteome</keyword>
<feature type="zinc finger region" description="C3H1-type" evidence="4">
    <location>
        <begin position="299"/>
        <end position="327"/>
    </location>
</feature>
<protein>
    <recommendedName>
        <fullName evidence="6">C3H1-type domain-containing protein</fullName>
    </recommendedName>
</protein>
<feature type="region of interest" description="Disordered" evidence="5">
    <location>
        <begin position="207"/>
        <end position="295"/>
    </location>
</feature>
<dbReference type="GO" id="GO:0008270">
    <property type="term" value="F:zinc ion binding"/>
    <property type="evidence" value="ECO:0007669"/>
    <property type="project" value="UniProtKB-KW"/>
</dbReference>
<gene>
    <name evidence="7" type="ORF">PGLA1383_LOCUS35768</name>
</gene>
<keyword evidence="2 4" id="KW-0863">Zinc-finger</keyword>
<feature type="non-terminal residue" evidence="7">
    <location>
        <position position="1"/>
    </location>
</feature>
<accession>A0A813G0J4</accession>
<dbReference type="InterPro" id="IPR000571">
    <property type="entry name" value="Znf_CCCH"/>
</dbReference>
<evidence type="ECO:0000259" key="6">
    <source>
        <dbReference type="PROSITE" id="PS50103"/>
    </source>
</evidence>
<name>A0A813G0J4_POLGL</name>
<evidence type="ECO:0000256" key="3">
    <source>
        <dbReference type="ARBA" id="ARBA00022833"/>
    </source>
</evidence>
<keyword evidence="3 4" id="KW-0862">Zinc</keyword>
<dbReference type="PROSITE" id="PS50103">
    <property type="entry name" value="ZF_C3H1"/>
    <property type="match status" value="1"/>
</dbReference>
<feature type="compositionally biased region" description="Acidic residues" evidence="5">
    <location>
        <begin position="99"/>
        <end position="143"/>
    </location>
</feature>
<feature type="non-terminal residue" evidence="7">
    <location>
        <position position="372"/>
    </location>
</feature>
<dbReference type="Gene3D" id="4.10.1000.10">
    <property type="entry name" value="Zinc finger, CCCH-type"/>
    <property type="match status" value="1"/>
</dbReference>
<comment type="caution">
    <text evidence="7">The sequence shown here is derived from an EMBL/GenBank/DDBJ whole genome shotgun (WGS) entry which is preliminary data.</text>
</comment>
<keyword evidence="1 4" id="KW-0479">Metal-binding</keyword>
<evidence type="ECO:0000256" key="5">
    <source>
        <dbReference type="SAM" id="MobiDB-lite"/>
    </source>
</evidence>
<dbReference type="EMBL" id="CAJNNV010026411">
    <property type="protein sequence ID" value="CAE8618115.1"/>
    <property type="molecule type" value="Genomic_DNA"/>
</dbReference>
<organism evidence="7 8">
    <name type="scientific">Polarella glacialis</name>
    <name type="common">Dinoflagellate</name>
    <dbReference type="NCBI Taxonomy" id="89957"/>
    <lineage>
        <taxon>Eukaryota</taxon>
        <taxon>Sar</taxon>
        <taxon>Alveolata</taxon>
        <taxon>Dinophyceae</taxon>
        <taxon>Suessiales</taxon>
        <taxon>Suessiaceae</taxon>
        <taxon>Polarella</taxon>
    </lineage>
</organism>
<dbReference type="SMART" id="SM00356">
    <property type="entry name" value="ZnF_C3H1"/>
    <property type="match status" value="1"/>
</dbReference>
<reference evidence="7" key="1">
    <citation type="submission" date="2021-02" db="EMBL/GenBank/DDBJ databases">
        <authorList>
            <person name="Dougan E. K."/>
            <person name="Rhodes N."/>
            <person name="Thang M."/>
            <person name="Chan C."/>
        </authorList>
    </citation>
    <scope>NUCLEOTIDE SEQUENCE</scope>
</reference>
<feature type="domain" description="C3H1-type" evidence="6">
    <location>
        <begin position="299"/>
        <end position="327"/>
    </location>
</feature>
<dbReference type="AlphaFoldDB" id="A0A813G0J4"/>
<dbReference type="Proteomes" id="UP000654075">
    <property type="component" value="Unassembled WGS sequence"/>
</dbReference>
<evidence type="ECO:0000256" key="2">
    <source>
        <dbReference type="ARBA" id="ARBA00022771"/>
    </source>
</evidence>
<feature type="compositionally biased region" description="Low complexity" evidence="5">
    <location>
        <begin position="208"/>
        <end position="242"/>
    </location>
</feature>
<evidence type="ECO:0000256" key="4">
    <source>
        <dbReference type="PROSITE-ProRule" id="PRU00723"/>
    </source>
</evidence>
<dbReference type="InterPro" id="IPR036855">
    <property type="entry name" value="Znf_CCCH_sf"/>
</dbReference>